<organism evidence="9 10">
    <name type="scientific">Ruminococcus flavefaciens</name>
    <dbReference type="NCBI Taxonomy" id="1265"/>
    <lineage>
        <taxon>Bacteria</taxon>
        <taxon>Bacillati</taxon>
        <taxon>Bacillota</taxon>
        <taxon>Clostridia</taxon>
        <taxon>Eubacteriales</taxon>
        <taxon>Oscillospiraceae</taxon>
        <taxon>Ruminococcus</taxon>
    </lineage>
</organism>
<proteinExistence type="inferred from homology"/>
<dbReference type="SUPFAM" id="SSF56601">
    <property type="entry name" value="beta-lactamase/transpeptidase-like"/>
    <property type="match status" value="1"/>
</dbReference>
<accession>A0A1H6HX66</accession>
<evidence type="ECO:0000256" key="6">
    <source>
        <dbReference type="ARBA" id="ARBA00023251"/>
    </source>
</evidence>
<dbReference type="GO" id="GO:0071555">
    <property type="term" value="P:cell wall organization"/>
    <property type="evidence" value="ECO:0007669"/>
    <property type="project" value="TreeGrafter"/>
</dbReference>
<dbReference type="Gene3D" id="3.40.710.10">
    <property type="entry name" value="DD-peptidase/beta-lactamase superfamily"/>
    <property type="match status" value="1"/>
</dbReference>
<dbReference type="Proteomes" id="UP000183190">
    <property type="component" value="Unassembled WGS sequence"/>
</dbReference>
<feature type="transmembrane region" description="Helical" evidence="7">
    <location>
        <begin position="9"/>
        <end position="29"/>
    </location>
</feature>
<evidence type="ECO:0000256" key="1">
    <source>
        <dbReference type="ARBA" id="ARBA00001526"/>
    </source>
</evidence>
<dbReference type="RefSeq" id="WP_074714108.1">
    <property type="nucleotide sequence ID" value="NZ_FNWV01000001.1"/>
</dbReference>
<dbReference type="InterPro" id="IPR001460">
    <property type="entry name" value="PCN-bd_Tpept"/>
</dbReference>
<protein>
    <recommendedName>
        <fullName evidence="3">beta-lactamase</fullName>
        <ecNumber evidence="3">3.5.2.6</ecNumber>
    </recommendedName>
</protein>
<keyword evidence="4" id="KW-0732">Signal</keyword>
<dbReference type="PANTHER" id="PTHR30627:SF6">
    <property type="entry name" value="BETA-LACTAMASE YBXI-RELATED"/>
    <property type="match status" value="1"/>
</dbReference>
<dbReference type="EC" id="3.5.2.6" evidence="3"/>
<evidence type="ECO:0000256" key="4">
    <source>
        <dbReference type="ARBA" id="ARBA00022729"/>
    </source>
</evidence>
<evidence type="ECO:0000313" key="10">
    <source>
        <dbReference type="Proteomes" id="UP000183190"/>
    </source>
</evidence>
<evidence type="ECO:0000256" key="3">
    <source>
        <dbReference type="ARBA" id="ARBA00012865"/>
    </source>
</evidence>
<dbReference type="GO" id="GO:0008800">
    <property type="term" value="F:beta-lactamase activity"/>
    <property type="evidence" value="ECO:0007669"/>
    <property type="project" value="UniProtKB-EC"/>
</dbReference>
<evidence type="ECO:0000259" key="8">
    <source>
        <dbReference type="Pfam" id="PF00905"/>
    </source>
</evidence>
<dbReference type="InterPro" id="IPR036138">
    <property type="entry name" value="PBP_dimer_sf"/>
</dbReference>
<evidence type="ECO:0000256" key="5">
    <source>
        <dbReference type="ARBA" id="ARBA00022801"/>
    </source>
</evidence>
<dbReference type="Gene3D" id="3.90.1310.10">
    <property type="entry name" value="Penicillin-binding protein 2a (Domain 2)"/>
    <property type="match status" value="1"/>
</dbReference>
<keyword evidence="6" id="KW-0046">Antibiotic resistance</keyword>
<name>A0A1H6HX66_RUMFL</name>
<comment type="similarity">
    <text evidence="2">Belongs to the class-D beta-lactamase family.</text>
</comment>
<evidence type="ECO:0000256" key="2">
    <source>
        <dbReference type="ARBA" id="ARBA00007898"/>
    </source>
</evidence>
<dbReference type="OrthoDB" id="2985542at2"/>
<reference evidence="9 10" key="1">
    <citation type="submission" date="2016-10" db="EMBL/GenBank/DDBJ databases">
        <authorList>
            <person name="de Groot N.N."/>
        </authorList>
    </citation>
    <scope>NUCLEOTIDE SEQUENCE [LARGE SCALE GENOMIC DNA]</scope>
    <source>
        <strain evidence="9 10">YAD2003</strain>
    </source>
</reference>
<feature type="domain" description="Penicillin-binding protein transpeptidase" evidence="8">
    <location>
        <begin position="219"/>
        <end position="523"/>
    </location>
</feature>
<evidence type="ECO:0000256" key="7">
    <source>
        <dbReference type="SAM" id="Phobius"/>
    </source>
</evidence>
<dbReference type="GO" id="GO:0005886">
    <property type="term" value="C:plasma membrane"/>
    <property type="evidence" value="ECO:0007669"/>
    <property type="project" value="TreeGrafter"/>
</dbReference>
<keyword evidence="5" id="KW-0378">Hydrolase</keyword>
<keyword evidence="7" id="KW-1133">Transmembrane helix</keyword>
<dbReference type="InterPro" id="IPR050515">
    <property type="entry name" value="Beta-lactam/transpept"/>
</dbReference>
<gene>
    <name evidence="9" type="ORF">SAMN02910265_00269</name>
</gene>
<comment type="catalytic activity">
    <reaction evidence="1">
        <text>a beta-lactam + H2O = a substituted beta-amino acid</text>
        <dbReference type="Rhea" id="RHEA:20401"/>
        <dbReference type="ChEBI" id="CHEBI:15377"/>
        <dbReference type="ChEBI" id="CHEBI:35627"/>
        <dbReference type="ChEBI" id="CHEBI:140347"/>
        <dbReference type="EC" id="3.5.2.6"/>
    </reaction>
</comment>
<dbReference type="Pfam" id="PF00905">
    <property type="entry name" value="Transpeptidase"/>
    <property type="match status" value="1"/>
</dbReference>
<dbReference type="PANTHER" id="PTHR30627">
    <property type="entry name" value="PEPTIDOGLYCAN D,D-TRANSPEPTIDASE"/>
    <property type="match status" value="1"/>
</dbReference>
<keyword evidence="7" id="KW-0812">Transmembrane</keyword>
<keyword evidence="7" id="KW-0472">Membrane</keyword>
<dbReference type="GO" id="GO:0046677">
    <property type="term" value="P:response to antibiotic"/>
    <property type="evidence" value="ECO:0007669"/>
    <property type="project" value="UniProtKB-KW"/>
</dbReference>
<dbReference type="GO" id="GO:0008658">
    <property type="term" value="F:penicillin binding"/>
    <property type="evidence" value="ECO:0007669"/>
    <property type="project" value="InterPro"/>
</dbReference>
<dbReference type="EMBL" id="FNWV01000001">
    <property type="protein sequence ID" value="SEH38792.1"/>
    <property type="molecule type" value="Genomic_DNA"/>
</dbReference>
<sequence>MVRKRGEHGVIVLTAAFFISFTVITANYYRLALEQKNVPAAQQSRIFTYEVGRCQGTIYDTKMRPLTNAETKLKAVAVPDMTDREITAEYAVDRDKFYEEYDKGLPFEFECTSLAYESDGLTIFKVPQRYSERQTARHVIGYLSDNEGADGVEYAYNSILRADYPNNSVSYETDGFGRILTGNGKSVFRTNSYKCGVVLTIDKDIQKICEDCGKGIKTGAIVCADIKSGDILAMASFPNYSPEKLDEAMENKDCPLINRALYSYSVGSVFKLVTAAEAIEEGAGDIVYDCCGSTDVDGRIFNCHKLDGHGIQTMSEALTNSCNTYFIELSQCLDLEKLRERAYSLGFGRENYLCTGMIGSAGVLPTEKELSIPAEMANFSFGQGKLSATPLQITQLTCSIANGGKKPVLRLIKGLTVDGETVGNEKKTRYSQVMSEDTAEQLRKMMILAVRDNENSKAKTKKMSVGAKTSTAQTGKTDAKGEELCHAWITGFFPARKPKYAVTVFIENGGYGNDAAAPVFRMIADRMSELD</sequence>
<dbReference type="InterPro" id="IPR012338">
    <property type="entry name" value="Beta-lactam/transpept-like"/>
</dbReference>
<evidence type="ECO:0000313" key="9">
    <source>
        <dbReference type="EMBL" id="SEH38792.1"/>
    </source>
</evidence>
<dbReference type="SUPFAM" id="SSF56519">
    <property type="entry name" value="Penicillin binding protein dimerisation domain"/>
    <property type="match status" value="1"/>
</dbReference>
<dbReference type="AlphaFoldDB" id="A0A1H6HX66"/>